<reference evidence="3 4" key="1">
    <citation type="journal article" date="2013" name="Genome Announc.">
        <title>Draft genome sequences for three mercury-methylating, sulfate-reducing bacteria.</title>
        <authorList>
            <person name="Brown S.D."/>
            <person name="Hurt R.A.Jr."/>
            <person name="Gilmour C.C."/>
            <person name="Elias D.A."/>
        </authorList>
    </citation>
    <scope>NUCLEOTIDE SEQUENCE [LARGE SCALE GENOMIC DNA]</scope>
    <source>
        <strain evidence="3 4">DSM 2059</strain>
    </source>
</reference>
<sequence length="162" mass="17857">MTNRGFLSVIAIIVVVLAAGLGAGLAGGPREMGGWEIDGPYNQLYKNSERDRLKGTVEGFSEVVPLAGMSPGTAMILKDEDGDRIEVHLGPKWFVDPDGIGIRKGDEVKIKGAWAEIEGRDLFIAAKVKRGEFDEYKIRRTRDGFPFWCMSDEELARERAGE</sequence>
<organism evidence="3 4">
    <name type="scientific">Desulfococcus multivorans DSM 2059</name>
    <dbReference type="NCBI Taxonomy" id="1121405"/>
    <lineage>
        <taxon>Bacteria</taxon>
        <taxon>Pseudomonadati</taxon>
        <taxon>Thermodesulfobacteriota</taxon>
        <taxon>Desulfobacteria</taxon>
        <taxon>Desulfobacterales</taxon>
        <taxon>Desulfococcaceae</taxon>
        <taxon>Desulfococcus</taxon>
    </lineage>
</organism>
<feature type="transmembrane region" description="Helical" evidence="1">
    <location>
        <begin position="6"/>
        <end position="26"/>
    </location>
</feature>
<keyword evidence="1" id="KW-0812">Transmembrane</keyword>
<evidence type="ECO:0000313" key="3">
    <source>
        <dbReference type="EMBL" id="EPR35843.1"/>
    </source>
</evidence>
<dbReference type="Pfam" id="PF26390">
    <property type="entry name" value="MamS_MamX"/>
    <property type="match status" value="1"/>
</dbReference>
<dbReference type="eggNOG" id="ENOG5031MME">
    <property type="taxonomic scope" value="Bacteria"/>
</dbReference>
<evidence type="ECO:0000256" key="1">
    <source>
        <dbReference type="SAM" id="Phobius"/>
    </source>
</evidence>
<protein>
    <recommendedName>
        <fullName evidence="2">Magnetosome protein MamS/MamX domain-containing protein</fullName>
    </recommendedName>
</protein>
<keyword evidence="1" id="KW-1133">Transmembrane helix</keyword>
<feature type="domain" description="Magnetosome protein MamS/MamX" evidence="2">
    <location>
        <begin position="52"/>
        <end position="132"/>
    </location>
</feature>
<proteinExistence type="predicted"/>
<name>S7UU28_DESML</name>
<comment type="caution">
    <text evidence="3">The sequence shown here is derived from an EMBL/GenBank/DDBJ whole genome shotgun (WGS) entry which is preliminary data.</text>
</comment>
<keyword evidence="1" id="KW-0472">Membrane</keyword>
<dbReference type="RefSeq" id="WP_020877659.1">
    <property type="nucleotide sequence ID" value="NZ_ATHJ01000105.1"/>
</dbReference>
<dbReference type="InterPro" id="IPR058837">
    <property type="entry name" value="MamS_MamX_dom"/>
</dbReference>
<dbReference type="STRING" id="897.B2D07_15390"/>
<evidence type="ECO:0000313" key="4">
    <source>
        <dbReference type="Proteomes" id="UP000014977"/>
    </source>
</evidence>
<dbReference type="Proteomes" id="UP000014977">
    <property type="component" value="Unassembled WGS sequence"/>
</dbReference>
<dbReference type="OrthoDB" id="5455132at2"/>
<dbReference type="AlphaFoldDB" id="S7UU28"/>
<gene>
    <name evidence="3" type="ORF">dsmv_0548</name>
</gene>
<keyword evidence="4" id="KW-1185">Reference proteome</keyword>
<accession>S7UU28</accession>
<dbReference type="EMBL" id="ATHJ01000105">
    <property type="protein sequence ID" value="EPR35843.1"/>
    <property type="molecule type" value="Genomic_DNA"/>
</dbReference>
<evidence type="ECO:0000259" key="2">
    <source>
        <dbReference type="Pfam" id="PF26390"/>
    </source>
</evidence>